<sequence>MNRNNRVLKPSTKKKKCNKQVSSSTTIDGLLSKLNQIKKLCVEIYGGDQDLLLRDIKQQSIEDTIKNSENQKNLDIGEESLPPPPITEEEIEELLPLNLNGKIKSKQQIYENIDVLVNRSEQRKLYLYKQSQSQPQHKKEVIEQKEKQTYS</sequence>
<feature type="region of interest" description="Disordered" evidence="1">
    <location>
        <begin position="128"/>
        <end position="151"/>
    </location>
</feature>
<dbReference type="EMBL" id="JAWIZZ010000047">
    <property type="protein sequence ID" value="KAK5779448.1"/>
    <property type="molecule type" value="Genomic_DNA"/>
</dbReference>
<feature type="region of interest" description="Disordered" evidence="1">
    <location>
        <begin position="1"/>
        <end position="20"/>
    </location>
</feature>
<evidence type="ECO:0000313" key="3">
    <source>
        <dbReference type="Proteomes" id="UP001306508"/>
    </source>
</evidence>
<comment type="caution">
    <text evidence="2">The sequence shown here is derived from an EMBL/GenBank/DDBJ whole genome shotgun (WGS) entry which is preliminary data.</text>
</comment>
<evidence type="ECO:0000256" key="1">
    <source>
        <dbReference type="SAM" id="MobiDB-lite"/>
    </source>
</evidence>
<evidence type="ECO:0000313" key="2">
    <source>
        <dbReference type="EMBL" id="KAK5779448.1"/>
    </source>
</evidence>
<proteinExistence type="predicted"/>
<feature type="compositionally biased region" description="Basic and acidic residues" evidence="1">
    <location>
        <begin position="137"/>
        <end position="151"/>
    </location>
</feature>
<organism evidence="2 3">
    <name type="scientific">Arxiozyma heterogenica</name>
    <dbReference type="NCBI Taxonomy" id="278026"/>
    <lineage>
        <taxon>Eukaryota</taxon>
        <taxon>Fungi</taxon>
        <taxon>Dikarya</taxon>
        <taxon>Ascomycota</taxon>
        <taxon>Saccharomycotina</taxon>
        <taxon>Saccharomycetes</taxon>
        <taxon>Saccharomycetales</taxon>
        <taxon>Saccharomycetaceae</taxon>
        <taxon>Arxiozyma</taxon>
    </lineage>
</organism>
<protein>
    <submittedName>
        <fullName evidence="2">Uncharacterized protein</fullName>
    </submittedName>
</protein>
<name>A0AAN7WMA6_9SACH</name>
<gene>
    <name evidence="2" type="ORF">RI543_003339</name>
</gene>
<keyword evidence="3" id="KW-1185">Reference proteome</keyword>
<reference evidence="3" key="1">
    <citation type="submission" date="2023-07" db="EMBL/GenBank/DDBJ databases">
        <title>A draft genome of Kazachstania heterogenica Y-27499.</title>
        <authorList>
            <person name="Donic C."/>
            <person name="Kralova J.S."/>
            <person name="Fidel L."/>
            <person name="Ben-Dor S."/>
            <person name="Jung S."/>
        </authorList>
    </citation>
    <scope>NUCLEOTIDE SEQUENCE [LARGE SCALE GENOMIC DNA]</scope>
    <source>
        <strain evidence="3">Y27499</strain>
    </source>
</reference>
<dbReference type="AlphaFoldDB" id="A0AAN7WMA6"/>
<dbReference type="Proteomes" id="UP001306508">
    <property type="component" value="Unassembled WGS sequence"/>
</dbReference>
<accession>A0AAN7WMA6</accession>